<comment type="caution">
    <text evidence="1">The sequence shown here is derived from an EMBL/GenBank/DDBJ whole genome shotgun (WGS) entry which is preliminary data.</text>
</comment>
<accession>A0ABD2NYX3</accession>
<proteinExistence type="predicted"/>
<name>A0ABD2NYX3_9CUCU</name>
<gene>
    <name evidence="1" type="ORF">HHI36_006798</name>
</gene>
<sequence>MDLAAKPWHRFLLEPNINKKIDLFNKFLSKTFNVHAPVKTRRVLRPKAPWMNYEVRNFMKLRTAFLFRFNRSGSEADRIEFERLRNSLLFSIRRSKRNFIYKSAQEGESSAWEALRSLHVTTSGSSDGDLPSGISDPDALNTQFSQFYKANDNSCGELIDFYSNT</sequence>
<evidence type="ECO:0000313" key="2">
    <source>
        <dbReference type="Proteomes" id="UP001516400"/>
    </source>
</evidence>
<dbReference type="Proteomes" id="UP001516400">
    <property type="component" value="Unassembled WGS sequence"/>
</dbReference>
<dbReference type="EMBL" id="JABFTP020000144">
    <property type="protein sequence ID" value="KAL3283659.1"/>
    <property type="molecule type" value="Genomic_DNA"/>
</dbReference>
<protein>
    <submittedName>
        <fullName evidence="1">Uncharacterized protein</fullName>
    </submittedName>
</protein>
<dbReference type="PANTHER" id="PTHR47510:SF3">
    <property type="entry name" value="ENDO_EXONUCLEASE_PHOSPHATASE DOMAIN-CONTAINING PROTEIN"/>
    <property type="match status" value="1"/>
</dbReference>
<organism evidence="1 2">
    <name type="scientific">Cryptolaemus montrouzieri</name>
    <dbReference type="NCBI Taxonomy" id="559131"/>
    <lineage>
        <taxon>Eukaryota</taxon>
        <taxon>Metazoa</taxon>
        <taxon>Ecdysozoa</taxon>
        <taxon>Arthropoda</taxon>
        <taxon>Hexapoda</taxon>
        <taxon>Insecta</taxon>
        <taxon>Pterygota</taxon>
        <taxon>Neoptera</taxon>
        <taxon>Endopterygota</taxon>
        <taxon>Coleoptera</taxon>
        <taxon>Polyphaga</taxon>
        <taxon>Cucujiformia</taxon>
        <taxon>Coccinelloidea</taxon>
        <taxon>Coccinellidae</taxon>
        <taxon>Scymninae</taxon>
        <taxon>Scymnini</taxon>
        <taxon>Cryptolaemus</taxon>
    </lineage>
</organism>
<reference evidence="1 2" key="1">
    <citation type="journal article" date="2021" name="BMC Biol.">
        <title>Horizontally acquired antibacterial genes associated with adaptive radiation of ladybird beetles.</title>
        <authorList>
            <person name="Li H.S."/>
            <person name="Tang X.F."/>
            <person name="Huang Y.H."/>
            <person name="Xu Z.Y."/>
            <person name="Chen M.L."/>
            <person name="Du X.Y."/>
            <person name="Qiu B.Y."/>
            <person name="Chen P.T."/>
            <person name="Zhang W."/>
            <person name="Slipinski A."/>
            <person name="Escalona H.E."/>
            <person name="Waterhouse R.M."/>
            <person name="Zwick A."/>
            <person name="Pang H."/>
        </authorList>
    </citation>
    <scope>NUCLEOTIDE SEQUENCE [LARGE SCALE GENOMIC DNA]</scope>
    <source>
        <strain evidence="1">SYSU2018</strain>
    </source>
</reference>
<keyword evidence="2" id="KW-1185">Reference proteome</keyword>
<evidence type="ECO:0000313" key="1">
    <source>
        <dbReference type="EMBL" id="KAL3283659.1"/>
    </source>
</evidence>
<dbReference type="PANTHER" id="PTHR47510">
    <property type="entry name" value="REVERSE TRANSCRIPTASE DOMAIN-CONTAINING PROTEIN"/>
    <property type="match status" value="1"/>
</dbReference>
<dbReference type="AlphaFoldDB" id="A0ABD2NYX3"/>